<keyword evidence="2" id="KW-0677">Repeat</keyword>
<dbReference type="EMBL" id="AACB03000005">
    <property type="protein sequence ID" value="KAE8301247.1"/>
    <property type="molecule type" value="Genomic_DNA"/>
</dbReference>
<dbReference type="Proteomes" id="UP000001548">
    <property type="component" value="Unassembled WGS sequence"/>
</dbReference>
<feature type="compositionally biased region" description="Low complexity" evidence="4">
    <location>
        <begin position="577"/>
        <end position="588"/>
    </location>
</feature>
<dbReference type="Pfam" id="PF01851">
    <property type="entry name" value="PC_rep"/>
    <property type="match status" value="1"/>
</dbReference>
<dbReference type="SUPFAM" id="SSF48371">
    <property type="entry name" value="ARM repeat"/>
    <property type="match status" value="1"/>
</dbReference>
<dbReference type="AlphaFoldDB" id="A8BN51"/>
<accession>A8BN51</accession>
<dbReference type="Pfam" id="PF17781">
    <property type="entry name" value="RPN1_RPN2_N"/>
    <property type="match status" value="1"/>
</dbReference>
<dbReference type="VEuPathDB" id="GiardiaDB:GL50803_33166"/>
<keyword evidence="6" id="KW-1185">Reference proteome</keyword>
<feature type="compositionally biased region" description="Basic and acidic residues" evidence="4">
    <location>
        <begin position="911"/>
        <end position="926"/>
    </location>
</feature>
<dbReference type="PANTHER" id="PTHR10943:SF1">
    <property type="entry name" value="26S PROTEASOME NON-ATPASE REGULATORY SUBUNIT 2"/>
    <property type="match status" value="1"/>
</dbReference>
<sequence length="1232" mass="135890">MSSNGGSEAAVDQTTAPIDPHVVAEESLKLACDRLEKAVSTKREQAVAAAVDNLYNLFNDSNSPTTGVPIVLRYIEPYINSLIDYYEASRNKKLGSIALKLLLIYRVDSPDFLQLFGCIYYETHATALELWSVEFLCGAANYFAQFYGNYIYLRKEKGEALISDLCNCINNFHINCQTAYEILLSDVERLTQKNMESEAIDCLIEARLCTNVKALTTIINKGNIHGLAEYLYQCAVYGDPAQRNQIILALVQVYLSLDMVCDAFVLLLSLCFFSYAKSILYKTTLINRLLQMAYLIACNGCCCHFSRNDFRKALASSSSFAEDTDSLEKQTDELWLVACNAYTHTHLLSLVSELELNVPRSVAEILKADQLSFKAKHLDRLYGPLGDYLMNGFANAAMGTDKLLASHKIYRYKQRDVKGKPITTNEDIVVPAPTELDLPLHSDREDANAEGTGSNGLTSEGSTLLEHSVSPITSIIQTVGAASVGLIYLYHGNGHGQAFNVISRYFSSPHHWVRAGAVLALGLSAANTQDPTGLDPALRMMGGVFNLFHVNPAESFSFHEYFPYSCNIIRKQLSELQSGSRPSQSSRGINSNPQTISEEGREEESVFANVQYMVSQRVSASHSRESDTRTRQQYMEDLKRIINNPHIEKAYSIIPHTNFPSPAISIDIKDEHEYLYMSQASAALGIGVAYAGTSNKLAIEILYQRLSLSSTNVCKHVPILEKNPRSTGCLALGLVLASTANMDAANFILRVMAGNTRNQRSLRFFPLKPVGLGCIFMRAGRTEEGQRRMKDFCDNMYDKLLQIDTPDSKQEHGPMPSPEEHLYLAAYVQSVITVCGYAFTGNISIISEIMQSIYETISGRVAAEETINLNKLGSATKPGSRSSSRPVDSPDDTSSNTSRSQGRTIARLPRSRSERSQSRYNADDQTRANNMAAYTADSGMPLQLPRDNTTLWPGENLDPVGILVAGLGLVAGNDPVCSMMVTRFINRIMQYGSSYAKRACPLALAVMNLSRPAPELTDMLFRMASQSDESLSINAIIALGLIGCGSCNSRIAQSLRQLADSKYLSMPHTDYGRELTNMIILAIKLSLGLVHCGRGLMHISVTHHHGKAISNSRLSCIAALILLLASNSRVMVRPKFINYFFLIAGALRPKYLVTVDAANKEQSNPLKTGSYIDTVSLPEPFRLTGYQTNTTPIILSHAERAVQSDENIVPMLSILEDVVVTTRTISVDMTID</sequence>
<evidence type="ECO:0000256" key="3">
    <source>
        <dbReference type="ARBA" id="ARBA00022942"/>
    </source>
</evidence>
<dbReference type="KEGG" id="gla:GL50803_0033166"/>
<dbReference type="GO" id="GO:0034515">
    <property type="term" value="C:proteasome storage granule"/>
    <property type="evidence" value="ECO:0000318"/>
    <property type="project" value="GO_Central"/>
</dbReference>
<feature type="region of interest" description="Disordered" evidence="4">
    <location>
        <begin position="872"/>
        <end position="928"/>
    </location>
</feature>
<keyword evidence="3 5" id="KW-0647">Proteasome</keyword>
<dbReference type="InterPro" id="IPR041433">
    <property type="entry name" value="RPN1_C"/>
</dbReference>
<dbReference type="Pfam" id="PF18051">
    <property type="entry name" value="RPN1_C"/>
    <property type="match status" value="1"/>
</dbReference>
<evidence type="ECO:0000313" key="5">
    <source>
        <dbReference type="EMBL" id="KAE8301247.1"/>
    </source>
</evidence>
<dbReference type="InterPro" id="IPR016024">
    <property type="entry name" value="ARM-type_fold"/>
</dbReference>
<protein>
    <submittedName>
        <fullName evidence="5">26S proteasome non-ATPase regulatory subunit 2</fullName>
    </submittedName>
</protein>
<evidence type="ECO:0000256" key="1">
    <source>
        <dbReference type="ARBA" id="ARBA00005460"/>
    </source>
</evidence>
<organism evidence="5 6">
    <name type="scientific">Giardia intestinalis (strain ATCC 50803 / WB clone C6)</name>
    <name type="common">Giardia lamblia</name>
    <dbReference type="NCBI Taxonomy" id="184922"/>
    <lineage>
        <taxon>Eukaryota</taxon>
        <taxon>Metamonada</taxon>
        <taxon>Diplomonadida</taxon>
        <taxon>Hexamitidae</taxon>
        <taxon>Giardiinae</taxon>
        <taxon>Giardia</taxon>
    </lineage>
</organism>
<evidence type="ECO:0000256" key="4">
    <source>
        <dbReference type="SAM" id="MobiDB-lite"/>
    </source>
</evidence>
<gene>
    <name evidence="5" type="ORF">GL50803_0033166</name>
</gene>
<dbReference type="OMA" id="HISVTHH"/>
<feature type="compositionally biased region" description="Low complexity" evidence="4">
    <location>
        <begin position="880"/>
        <end position="895"/>
    </location>
</feature>
<dbReference type="InterPro" id="IPR011989">
    <property type="entry name" value="ARM-like"/>
</dbReference>
<comment type="similarity">
    <text evidence="1">Belongs to the proteasome subunit S2 family.</text>
</comment>
<dbReference type="InterPro" id="IPR040892">
    <property type="entry name" value="RPN1_N"/>
</dbReference>
<evidence type="ECO:0000313" key="6">
    <source>
        <dbReference type="Proteomes" id="UP000001548"/>
    </source>
</evidence>
<name>A8BN51_GIAIC</name>
<dbReference type="Gene3D" id="1.25.10.10">
    <property type="entry name" value="Leucine-rich Repeat Variant"/>
    <property type="match status" value="2"/>
</dbReference>
<feature type="region of interest" description="Disordered" evidence="4">
    <location>
        <begin position="577"/>
        <end position="602"/>
    </location>
</feature>
<dbReference type="GO" id="GO:0008540">
    <property type="term" value="C:proteasome regulatory particle, base subcomplex"/>
    <property type="evidence" value="ECO:0000318"/>
    <property type="project" value="GO_Central"/>
</dbReference>
<evidence type="ECO:0000256" key="2">
    <source>
        <dbReference type="ARBA" id="ARBA00022737"/>
    </source>
</evidence>
<dbReference type="RefSeq" id="XP_001706028.1">
    <property type="nucleotide sequence ID" value="XM_001705976.1"/>
</dbReference>
<dbReference type="HOGENOM" id="CLU_267587_0_0_1"/>
<proteinExistence type="inferred from homology"/>
<dbReference type="STRING" id="184922.A8BN51"/>
<dbReference type="GO" id="GO:0005634">
    <property type="term" value="C:nucleus"/>
    <property type="evidence" value="ECO:0000318"/>
    <property type="project" value="GO_Central"/>
</dbReference>
<dbReference type="GO" id="GO:0043161">
    <property type="term" value="P:proteasome-mediated ubiquitin-dependent protein catabolic process"/>
    <property type="evidence" value="ECO:0000318"/>
    <property type="project" value="GO_Central"/>
</dbReference>
<dbReference type="PANTHER" id="PTHR10943">
    <property type="entry name" value="26S PROTEASOME NON-ATPASE REGULATORY SUBUNIT"/>
    <property type="match status" value="1"/>
</dbReference>
<dbReference type="GeneID" id="5698913"/>
<reference evidence="5 6" key="1">
    <citation type="journal article" date="2007" name="Science">
        <title>Genomic minimalism in the early diverging intestinal parasite Giardia lamblia.</title>
        <authorList>
            <person name="Morrison H.G."/>
            <person name="McArthur A.G."/>
            <person name="Gillin F.D."/>
            <person name="Aley S.B."/>
            <person name="Adam R.D."/>
            <person name="Olsen G.J."/>
            <person name="Best A.A."/>
            <person name="Cande W.Z."/>
            <person name="Chen F."/>
            <person name="Cipriano M.J."/>
            <person name="Davids B.J."/>
            <person name="Dawson S.C."/>
            <person name="Elmendorf H.G."/>
            <person name="Hehl A.B."/>
            <person name="Holder M.E."/>
            <person name="Huse S.M."/>
            <person name="Kim U.U."/>
            <person name="Lasek-Nesselquist E."/>
            <person name="Manning G."/>
            <person name="Nigam A."/>
            <person name="Nixon J.E."/>
            <person name="Palm D."/>
            <person name="Passamaneck N.E."/>
            <person name="Prabhu A."/>
            <person name="Reich C.I."/>
            <person name="Reiner D.S."/>
            <person name="Samuelson J."/>
            <person name="Svard S.G."/>
            <person name="Sogin M.L."/>
        </authorList>
    </citation>
    <scope>NUCLEOTIDE SEQUENCE [LARGE SCALE GENOMIC DNA]</scope>
    <source>
        <strain evidence="5 6">WB C6</strain>
    </source>
</reference>
<dbReference type="InterPro" id="IPR002015">
    <property type="entry name" value="Proteasome/cyclosome_rpt"/>
</dbReference>
<comment type="caution">
    <text evidence="5">The sequence shown here is derived from an EMBL/GenBank/DDBJ whole genome shotgun (WGS) entry which is preliminary data.</text>
</comment>